<evidence type="ECO:0000259" key="1">
    <source>
        <dbReference type="Pfam" id="PF12802"/>
    </source>
</evidence>
<dbReference type="SUPFAM" id="SSF46785">
    <property type="entry name" value="Winged helix' DNA-binding domain"/>
    <property type="match status" value="1"/>
</dbReference>
<dbReference type="Proteomes" id="UP001589700">
    <property type="component" value="Unassembled WGS sequence"/>
</dbReference>
<dbReference type="InterPro" id="IPR036388">
    <property type="entry name" value="WH-like_DNA-bd_sf"/>
</dbReference>
<dbReference type="Pfam" id="PF12802">
    <property type="entry name" value="MarR_2"/>
    <property type="match status" value="1"/>
</dbReference>
<comment type="caution">
    <text evidence="2">The sequence shown here is derived from an EMBL/GenBank/DDBJ whole genome shotgun (WGS) entry which is preliminary data.</text>
</comment>
<dbReference type="EMBL" id="JBHMDY010000004">
    <property type="protein sequence ID" value="MFB9259947.1"/>
    <property type="molecule type" value="Genomic_DNA"/>
</dbReference>
<proteinExistence type="predicted"/>
<reference evidence="2 3" key="1">
    <citation type="submission" date="2024-09" db="EMBL/GenBank/DDBJ databases">
        <authorList>
            <person name="Sun Q."/>
            <person name="Mori K."/>
        </authorList>
    </citation>
    <scope>NUCLEOTIDE SEQUENCE [LARGE SCALE GENOMIC DNA]</scope>
    <source>
        <strain evidence="2 3">CCM 7659</strain>
    </source>
</reference>
<organism evidence="2 3">
    <name type="scientific">Dietzia aerolata</name>
    <dbReference type="NCBI Taxonomy" id="595984"/>
    <lineage>
        <taxon>Bacteria</taxon>
        <taxon>Bacillati</taxon>
        <taxon>Actinomycetota</taxon>
        <taxon>Actinomycetes</taxon>
        <taxon>Mycobacteriales</taxon>
        <taxon>Dietziaceae</taxon>
        <taxon>Dietzia</taxon>
    </lineage>
</organism>
<accession>A0ABV5JQC4</accession>
<protein>
    <submittedName>
        <fullName evidence="2">MarR family transcriptional regulator</fullName>
    </submittedName>
</protein>
<dbReference type="InterPro" id="IPR000835">
    <property type="entry name" value="HTH_MarR-typ"/>
</dbReference>
<dbReference type="Gene3D" id="1.10.10.10">
    <property type="entry name" value="Winged helix-like DNA-binding domain superfamily/Winged helix DNA-binding domain"/>
    <property type="match status" value="1"/>
</dbReference>
<sequence length="154" mass="16891">MVSRKEHWSGENAPGERRLASLLNRLDTQRRALEGALSLKTADLRLLWLFADGNARTLREVADVLGLEQSTVNRQVNAALGAGLLERSRRGGGPSYQFHRTEAGREAFERDASISLGAYETALGEMGDDDAEAFLSLTARFLRAFTLAVDDAAR</sequence>
<evidence type="ECO:0000313" key="2">
    <source>
        <dbReference type="EMBL" id="MFB9259947.1"/>
    </source>
</evidence>
<dbReference type="InterPro" id="IPR036390">
    <property type="entry name" value="WH_DNA-bd_sf"/>
</dbReference>
<evidence type="ECO:0000313" key="3">
    <source>
        <dbReference type="Proteomes" id="UP001589700"/>
    </source>
</evidence>
<keyword evidence="3" id="KW-1185">Reference proteome</keyword>
<feature type="domain" description="HTH marR-type" evidence="1">
    <location>
        <begin position="39"/>
        <end position="89"/>
    </location>
</feature>
<name>A0ABV5JQC4_9ACTN</name>
<gene>
    <name evidence="2" type="ORF">ACFFVD_09040</name>
</gene>
<dbReference type="RefSeq" id="WP_182633483.1">
    <property type="nucleotide sequence ID" value="NZ_JAALDM010000300.1"/>
</dbReference>